<keyword evidence="4" id="KW-1185">Reference proteome</keyword>
<feature type="domain" description="Tse2 ADP-ribosyltransferase toxin" evidence="2">
    <location>
        <begin position="16"/>
        <end position="125"/>
    </location>
</feature>
<dbReference type="GeneID" id="81403683"/>
<name>A0A9W9H741_9EURO</name>
<proteinExistence type="predicted"/>
<dbReference type="AlphaFoldDB" id="A0A9W9H741"/>
<dbReference type="EMBL" id="JAPQKL010000003">
    <property type="protein sequence ID" value="KAJ5138921.1"/>
    <property type="molecule type" value="Genomic_DNA"/>
</dbReference>
<dbReference type="Pfam" id="PF18648">
    <property type="entry name" value="ADPRTs_Tse2"/>
    <property type="match status" value="1"/>
</dbReference>
<gene>
    <name evidence="3" type="ORF">N7515_003769</name>
</gene>
<dbReference type="InterPro" id="IPR041018">
    <property type="entry name" value="ADPRTs_Tse2"/>
</dbReference>
<dbReference type="Proteomes" id="UP001149079">
    <property type="component" value="Unassembled WGS sequence"/>
</dbReference>
<evidence type="ECO:0000259" key="2">
    <source>
        <dbReference type="Pfam" id="PF18648"/>
    </source>
</evidence>
<dbReference type="OrthoDB" id="10266325at2759"/>
<reference evidence="3" key="1">
    <citation type="submission" date="2022-11" db="EMBL/GenBank/DDBJ databases">
        <authorList>
            <person name="Petersen C."/>
        </authorList>
    </citation>
    <scope>NUCLEOTIDE SEQUENCE</scope>
    <source>
        <strain evidence="3">IBT 22155</strain>
    </source>
</reference>
<organism evidence="3 4">
    <name type="scientific">Penicillium bovifimosum</name>
    <dbReference type="NCBI Taxonomy" id="126998"/>
    <lineage>
        <taxon>Eukaryota</taxon>
        <taxon>Fungi</taxon>
        <taxon>Dikarya</taxon>
        <taxon>Ascomycota</taxon>
        <taxon>Pezizomycotina</taxon>
        <taxon>Eurotiomycetes</taxon>
        <taxon>Eurotiomycetidae</taxon>
        <taxon>Eurotiales</taxon>
        <taxon>Aspergillaceae</taxon>
        <taxon>Penicillium</taxon>
    </lineage>
</organism>
<evidence type="ECO:0000313" key="3">
    <source>
        <dbReference type="EMBL" id="KAJ5138921.1"/>
    </source>
</evidence>
<sequence length="131" mass="14778">MSKNRYIQSFTRFPNELFRVNYGASVRLRAHPGPVRPLRNFDLLTTAGKVQPKALNPASYEFPNGASMRPNTTKQQNLVRTSRDSPAFTVYIYAVPADALLPDDLILVHEFGDHFSLQARVEMTVEGNINL</sequence>
<feature type="region of interest" description="Disordered" evidence="1">
    <location>
        <begin position="60"/>
        <end position="80"/>
    </location>
</feature>
<evidence type="ECO:0000313" key="4">
    <source>
        <dbReference type="Proteomes" id="UP001149079"/>
    </source>
</evidence>
<evidence type="ECO:0000256" key="1">
    <source>
        <dbReference type="SAM" id="MobiDB-lite"/>
    </source>
</evidence>
<feature type="compositionally biased region" description="Polar residues" evidence="1">
    <location>
        <begin position="69"/>
        <end position="80"/>
    </location>
</feature>
<comment type="caution">
    <text evidence="3">The sequence shown here is derived from an EMBL/GenBank/DDBJ whole genome shotgun (WGS) entry which is preliminary data.</text>
</comment>
<reference evidence="3" key="2">
    <citation type="journal article" date="2023" name="IMA Fungus">
        <title>Comparative genomic study of the Penicillium genus elucidates a diverse pangenome and 15 lateral gene transfer events.</title>
        <authorList>
            <person name="Petersen C."/>
            <person name="Sorensen T."/>
            <person name="Nielsen M.R."/>
            <person name="Sondergaard T.E."/>
            <person name="Sorensen J.L."/>
            <person name="Fitzpatrick D.A."/>
            <person name="Frisvad J.C."/>
            <person name="Nielsen K.L."/>
        </authorList>
    </citation>
    <scope>NUCLEOTIDE SEQUENCE</scope>
    <source>
        <strain evidence="3">IBT 22155</strain>
    </source>
</reference>
<accession>A0A9W9H741</accession>
<dbReference type="RefSeq" id="XP_056523570.1">
    <property type="nucleotide sequence ID" value="XM_056664513.1"/>
</dbReference>
<protein>
    <recommendedName>
        <fullName evidence="2">Tse2 ADP-ribosyltransferase toxin domain-containing protein</fullName>
    </recommendedName>
</protein>